<evidence type="ECO:0000313" key="2">
    <source>
        <dbReference type="WBParaSite" id="SVE_2002900.1"/>
    </source>
</evidence>
<protein>
    <submittedName>
        <fullName evidence="2">Uncharacterized protein</fullName>
    </submittedName>
</protein>
<dbReference type="Proteomes" id="UP000035680">
    <property type="component" value="Unassembled WGS sequence"/>
</dbReference>
<dbReference type="WBParaSite" id="SVE_2002900.1">
    <property type="protein sequence ID" value="SVE_2002900.1"/>
    <property type="gene ID" value="SVE_2002900"/>
</dbReference>
<reference evidence="2" key="2">
    <citation type="submission" date="2015-08" db="UniProtKB">
        <authorList>
            <consortium name="WormBaseParasite"/>
        </authorList>
    </citation>
    <scope>IDENTIFICATION</scope>
</reference>
<accession>A0A0K0G5L1</accession>
<dbReference type="AlphaFoldDB" id="A0A0K0G5L1"/>
<name>A0A0K0G5L1_STRVS</name>
<reference evidence="1" key="1">
    <citation type="submission" date="2014-07" db="EMBL/GenBank/DDBJ databases">
        <authorList>
            <person name="Martin A.A"/>
            <person name="De Silva N."/>
        </authorList>
    </citation>
    <scope>NUCLEOTIDE SEQUENCE</scope>
</reference>
<keyword evidence="1" id="KW-1185">Reference proteome</keyword>
<sequence length="108" mass="12851">MQQELDDTLRPIAFYSKRNPQRSNKCPAFYLELGELVEAIQNNHESTMNQSSDKSVDVMPKNLNELSESEEPTSDKNFYYFNFYDSFEHPYYERIKPLIQKFVHGKIF</sequence>
<organism evidence="1 2">
    <name type="scientific">Strongyloides venezuelensis</name>
    <name type="common">Threadworm</name>
    <dbReference type="NCBI Taxonomy" id="75913"/>
    <lineage>
        <taxon>Eukaryota</taxon>
        <taxon>Metazoa</taxon>
        <taxon>Ecdysozoa</taxon>
        <taxon>Nematoda</taxon>
        <taxon>Chromadorea</taxon>
        <taxon>Rhabditida</taxon>
        <taxon>Tylenchina</taxon>
        <taxon>Panagrolaimomorpha</taxon>
        <taxon>Strongyloidoidea</taxon>
        <taxon>Strongyloididae</taxon>
        <taxon>Strongyloides</taxon>
    </lineage>
</organism>
<evidence type="ECO:0000313" key="1">
    <source>
        <dbReference type="Proteomes" id="UP000035680"/>
    </source>
</evidence>
<proteinExistence type="predicted"/>